<keyword evidence="7" id="KW-0460">Magnesium</keyword>
<dbReference type="Pfam" id="PF00809">
    <property type="entry name" value="Pterin_bind"/>
    <property type="match status" value="1"/>
</dbReference>
<comment type="pathway">
    <text evidence="3">Cofactor biosynthesis; tetrahydrofolate biosynthesis; 7,8-dihydrofolate from 2-amino-4-hydroxy-6-hydroxymethyl-7,8-dihydropteridine diphosphate and 4-aminobenzoate: step 1/2.</text>
</comment>
<dbReference type="InterPro" id="IPR006390">
    <property type="entry name" value="DHP_synth_dom"/>
</dbReference>
<organism evidence="10 11">
    <name type="scientific">Agrobacterium tumefaciens</name>
    <dbReference type="NCBI Taxonomy" id="358"/>
    <lineage>
        <taxon>Bacteria</taxon>
        <taxon>Pseudomonadati</taxon>
        <taxon>Pseudomonadota</taxon>
        <taxon>Alphaproteobacteria</taxon>
        <taxon>Hyphomicrobiales</taxon>
        <taxon>Rhizobiaceae</taxon>
        <taxon>Rhizobium/Agrobacterium group</taxon>
        <taxon>Agrobacterium</taxon>
        <taxon>Agrobacterium tumefaciens complex</taxon>
    </lineage>
</organism>
<protein>
    <recommendedName>
        <fullName evidence="4">dihydropteroate synthase</fullName>
        <ecNumber evidence="4">2.5.1.15</ecNumber>
    </recommendedName>
</protein>
<evidence type="ECO:0000313" key="11">
    <source>
        <dbReference type="Proteomes" id="UP000317023"/>
    </source>
</evidence>
<name>A0A546Y914_AGRTU</name>
<accession>A0A546Y914</accession>
<dbReference type="InterPro" id="IPR045031">
    <property type="entry name" value="DHP_synth-like"/>
</dbReference>
<dbReference type="RefSeq" id="WP_142855666.1">
    <property type="nucleotide sequence ID" value="NZ_SGOE01000001.1"/>
</dbReference>
<evidence type="ECO:0000256" key="2">
    <source>
        <dbReference type="ARBA" id="ARBA00001946"/>
    </source>
</evidence>
<dbReference type="GO" id="GO:0046654">
    <property type="term" value="P:tetrahydrofolate biosynthetic process"/>
    <property type="evidence" value="ECO:0007669"/>
    <property type="project" value="TreeGrafter"/>
</dbReference>
<dbReference type="GO" id="GO:0046656">
    <property type="term" value="P:folic acid biosynthetic process"/>
    <property type="evidence" value="ECO:0007669"/>
    <property type="project" value="UniProtKB-KW"/>
</dbReference>
<evidence type="ECO:0000256" key="1">
    <source>
        <dbReference type="ARBA" id="ARBA00000012"/>
    </source>
</evidence>
<dbReference type="SUPFAM" id="SSF51717">
    <property type="entry name" value="Dihydropteroate synthetase-like"/>
    <property type="match status" value="1"/>
</dbReference>
<dbReference type="GO" id="GO:0004156">
    <property type="term" value="F:dihydropteroate synthase activity"/>
    <property type="evidence" value="ECO:0007669"/>
    <property type="project" value="UniProtKB-EC"/>
</dbReference>
<evidence type="ECO:0000256" key="7">
    <source>
        <dbReference type="ARBA" id="ARBA00022842"/>
    </source>
</evidence>
<evidence type="ECO:0000313" key="10">
    <source>
        <dbReference type="EMBL" id="TRB09482.1"/>
    </source>
</evidence>
<dbReference type="AlphaFoldDB" id="A0A546Y914"/>
<dbReference type="Gene3D" id="3.20.20.20">
    <property type="entry name" value="Dihydropteroate synthase-like"/>
    <property type="match status" value="1"/>
</dbReference>
<comment type="caution">
    <text evidence="10">The sequence shown here is derived from an EMBL/GenBank/DDBJ whole genome shotgun (WGS) entry which is preliminary data.</text>
</comment>
<dbReference type="PROSITE" id="PS50972">
    <property type="entry name" value="PTERIN_BINDING"/>
    <property type="match status" value="1"/>
</dbReference>
<keyword evidence="6" id="KW-0479">Metal-binding</keyword>
<evidence type="ECO:0000256" key="6">
    <source>
        <dbReference type="ARBA" id="ARBA00022723"/>
    </source>
</evidence>
<comment type="catalytic activity">
    <reaction evidence="1">
        <text>(7,8-dihydropterin-6-yl)methyl diphosphate + 4-aminobenzoate = 7,8-dihydropteroate + diphosphate</text>
        <dbReference type="Rhea" id="RHEA:19949"/>
        <dbReference type="ChEBI" id="CHEBI:17836"/>
        <dbReference type="ChEBI" id="CHEBI:17839"/>
        <dbReference type="ChEBI" id="CHEBI:33019"/>
        <dbReference type="ChEBI" id="CHEBI:72950"/>
        <dbReference type="EC" id="2.5.1.15"/>
    </reaction>
</comment>
<gene>
    <name evidence="10" type="primary">folP</name>
    <name evidence="10" type="ORF">EXN61_06405</name>
</gene>
<feature type="domain" description="Pterin-binding" evidence="9">
    <location>
        <begin position="1"/>
        <end position="246"/>
    </location>
</feature>
<dbReference type="Proteomes" id="UP000317023">
    <property type="component" value="Unassembled WGS sequence"/>
</dbReference>
<evidence type="ECO:0000256" key="3">
    <source>
        <dbReference type="ARBA" id="ARBA00004763"/>
    </source>
</evidence>
<dbReference type="NCBIfam" id="TIGR01496">
    <property type="entry name" value="DHPS"/>
    <property type="match status" value="1"/>
</dbReference>
<dbReference type="GO" id="GO:0005829">
    <property type="term" value="C:cytosol"/>
    <property type="evidence" value="ECO:0007669"/>
    <property type="project" value="TreeGrafter"/>
</dbReference>
<keyword evidence="8" id="KW-0289">Folate biosynthesis</keyword>
<keyword evidence="5 10" id="KW-0808">Transferase</keyword>
<evidence type="ECO:0000256" key="4">
    <source>
        <dbReference type="ARBA" id="ARBA00012458"/>
    </source>
</evidence>
<sequence length="263" mass="27774">MAIVNATPDSFSDGGRYLAVDAAFSHALTCVEEGADIIDIGGESTRPGAAPVTASEEQDRVLPVIEKLRRETDVLISVDTYRASTARLSIEAGAHIVNDVFGLQKDGEMAGVVAAARAGICIMHTGRDRKKRDDVIEDQFEFLNRSLEVADDAGIARDAVVLDPGFGFAKDEAENVELMARFGELAAFGLPVLAGTSRKRFIGSLTGRDAAEERDIGTAATTAILRLAGASIFRVHNVAATRDALAIADAVLAKTSAKADAWS</sequence>
<dbReference type="PANTHER" id="PTHR20941">
    <property type="entry name" value="FOLATE SYNTHESIS PROTEINS"/>
    <property type="match status" value="1"/>
</dbReference>
<dbReference type="InterPro" id="IPR000489">
    <property type="entry name" value="Pterin-binding_dom"/>
</dbReference>
<reference evidence="10 11" key="1">
    <citation type="journal article" date="2019" name="Appl. Microbiol. Biotechnol.">
        <title>Differential efficiency of wild type rhizogenic strains for rol gene transformation of plants.</title>
        <authorList>
            <person name="Desmet S."/>
            <person name="De Keyser E."/>
            <person name="Van Vaerenbergh J."/>
            <person name="Baeyen S."/>
            <person name="Van Huylenbroeck J."/>
            <person name="Geelen D."/>
            <person name="Dhooghe E."/>
        </authorList>
    </citation>
    <scope>NUCLEOTIDE SEQUENCE [LARGE SCALE GENOMIC DNA]</scope>
    <source>
        <strain evidence="10 11">MAFF210266</strain>
    </source>
</reference>
<dbReference type="InterPro" id="IPR011005">
    <property type="entry name" value="Dihydropteroate_synth-like_sf"/>
</dbReference>
<dbReference type="CDD" id="cd00739">
    <property type="entry name" value="DHPS"/>
    <property type="match status" value="1"/>
</dbReference>
<dbReference type="EC" id="2.5.1.15" evidence="4"/>
<dbReference type="PANTHER" id="PTHR20941:SF1">
    <property type="entry name" value="FOLIC ACID SYNTHESIS PROTEIN FOL1"/>
    <property type="match status" value="1"/>
</dbReference>
<evidence type="ECO:0000259" key="9">
    <source>
        <dbReference type="PROSITE" id="PS50972"/>
    </source>
</evidence>
<dbReference type="PROSITE" id="PS00793">
    <property type="entry name" value="DHPS_2"/>
    <property type="match status" value="1"/>
</dbReference>
<comment type="cofactor">
    <cofactor evidence="2">
        <name>Mg(2+)</name>
        <dbReference type="ChEBI" id="CHEBI:18420"/>
    </cofactor>
</comment>
<evidence type="ECO:0000256" key="8">
    <source>
        <dbReference type="ARBA" id="ARBA00022909"/>
    </source>
</evidence>
<dbReference type="EMBL" id="SGOE01000001">
    <property type="protein sequence ID" value="TRB09482.1"/>
    <property type="molecule type" value="Genomic_DNA"/>
</dbReference>
<proteinExistence type="predicted"/>
<dbReference type="GO" id="GO:0046872">
    <property type="term" value="F:metal ion binding"/>
    <property type="evidence" value="ECO:0007669"/>
    <property type="project" value="UniProtKB-KW"/>
</dbReference>
<evidence type="ECO:0000256" key="5">
    <source>
        <dbReference type="ARBA" id="ARBA00022679"/>
    </source>
</evidence>